<feature type="domain" description="CSD" evidence="3">
    <location>
        <begin position="7"/>
        <end position="72"/>
    </location>
</feature>
<sequence length="226" mass="24925">MLKNRMRSKGTISSWNDDKDFGFICPQAGGKTVFVHINEFSHRSYCPKVNDIVTYALSKDKQGRPCAVDAAIAGAKLKKKATRKSKASSILFAHVFLGAVAISAVTGHLPIVIVITYAALSLISFVAYAIDKSAARRGAWRTKEGTLHILGLTGGWPGALIAQQTLRHKTKKTSFRAVFWVTILANCVALAWLHTEGGRAAWETALHEIGPNPIFEYRKLDSWFRR</sequence>
<evidence type="ECO:0000256" key="2">
    <source>
        <dbReference type="SAM" id="Phobius"/>
    </source>
</evidence>
<dbReference type="Pfam" id="PF00313">
    <property type="entry name" value="CSD"/>
    <property type="match status" value="1"/>
</dbReference>
<gene>
    <name evidence="4" type="ORF">JTBM06_V1_40022</name>
</gene>
<dbReference type="Gene3D" id="2.40.50.140">
    <property type="entry name" value="Nucleic acid-binding proteins"/>
    <property type="match status" value="1"/>
</dbReference>
<accession>A0A7D9H5W0</accession>
<evidence type="ECO:0000256" key="1">
    <source>
        <dbReference type="ARBA" id="ARBA00022553"/>
    </source>
</evidence>
<dbReference type="SMART" id="SM00357">
    <property type="entry name" value="CSP"/>
    <property type="match status" value="1"/>
</dbReference>
<dbReference type="PROSITE" id="PS51857">
    <property type="entry name" value="CSD_2"/>
    <property type="match status" value="1"/>
</dbReference>
<protein>
    <submittedName>
        <fullName evidence="4">Putative cold-shock protein</fullName>
    </submittedName>
</protein>
<dbReference type="CDD" id="cd04458">
    <property type="entry name" value="CSP_CDS"/>
    <property type="match status" value="1"/>
</dbReference>
<dbReference type="InterPro" id="IPR052069">
    <property type="entry name" value="Ca-reg_mRNA-binding_domain"/>
</dbReference>
<name>A0A7D9H5W0_9GAMM</name>
<dbReference type="InterPro" id="IPR002059">
    <property type="entry name" value="CSP_DNA-bd"/>
</dbReference>
<dbReference type="GO" id="GO:0005829">
    <property type="term" value="C:cytosol"/>
    <property type="evidence" value="ECO:0007669"/>
    <property type="project" value="UniProtKB-ARBA"/>
</dbReference>
<evidence type="ECO:0000313" key="4">
    <source>
        <dbReference type="EMBL" id="VUX55545.1"/>
    </source>
</evidence>
<dbReference type="PANTHER" id="PTHR12962">
    <property type="entry name" value="CALCIUM-REGULATED HEAT STABLE PROTEIN CRHSP-24-RELATED"/>
    <property type="match status" value="1"/>
</dbReference>
<keyword evidence="2" id="KW-1133">Transmembrane helix</keyword>
<dbReference type="InterPro" id="IPR010718">
    <property type="entry name" value="DUF1294"/>
</dbReference>
<proteinExistence type="predicted"/>
<keyword evidence="2" id="KW-0472">Membrane</keyword>
<feature type="transmembrane region" description="Helical" evidence="2">
    <location>
        <begin position="111"/>
        <end position="130"/>
    </location>
</feature>
<dbReference type="SUPFAM" id="SSF50249">
    <property type="entry name" value="Nucleic acid-binding proteins"/>
    <property type="match status" value="1"/>
</dbReference>
<feature type="transmembrane region" description="Helical" evidence="2">
    <location>
        <begin position="177"/>
        <end position="194"/>
    </location>
</feature>
<dbReference type="GO" id="GO:0043488">
    <property type="term" value="P:regulation of mRNA stability"/>
    <property type="evidence" value="ECO:0007669"/>
    <property type="project" value="TreeGrafter"/>
</dbReference>
<dbReference type="Pfam" id="PF06961">
    <property type="entry name" value="DUF1294"/>
    <property type="match status" value="1"/>
</dbReference>
<feature type="transmembrane region" description="Helical" evidence="2">
    <location>
        <begin position="87"/>
        <end position="105"/>
    </location>
</feature>
<dbReference type="InterPro" id="IPR012340">
    <property type="entry name" value="NA-bd_OB-fold"/>
</dbReference>
<keyword evidence="1" id="KW-0597">Phosphoprotein</keyword>
<dbReference type="PANTHER" id="PTHR12962:SF1">
    <property type="entry name" value="COLD SHOCK DOMAIN-CONTAINING PROTEIN CG9705"/>
    <property type="match status" value="1"/>
</dbReference>
<dbReference type="GO" id="GO:0003730">
    <property type="term" value="F:mRNA 3'-UTR binding"/>
    <property type="evidence" value="ECO:0007669"/>
    <property type="project" value="TreeGrafter"/>
</dbReference>
<dbReference type="InterPro" id="IPR011129">
    <property type="entry name" value="CSD"/>
</dbReference>
<reference evidence="4" key="1">
    <citation type="submission" date="2019-07" db="EMBL/GenBank/DDBJ databases">
        <authorList>
            <person name="Weber M."/>
            <person name="Kostadinov I."/>
            <person name="Kostadinov D I."/>
        </authorList>
    </citation>
    <scope>NUCLEOTIDE SEQUENCE</scope>
    <source>
        <strain evidence="4">Gfbio:sag-sample-m06:053724c1-46a9-4a36-b237-ea2bf867836b</strain>
    </source>
</reference>
<organism evidence="4">
    <name type="scientific">uncultured Woeseiaceae bacterium</name>
    <dbReference type="NCBI Taxonomy" id="1983305"/>
    <lineage>
        <taxon>Bacteria</taxon>
        <taxon>Pseudomonadati</taxon>
        <taxon>Pseudomonadota</taxon>
        <taxon>Gammaproteobacteria</taxon>
        <taxon>Woeseiales</taxon>
        <taxon>Woeseiaceae</taxon>
        <taxon>environmental samples</taxon>
    </lineage>
</organism>
<evidence type="ECO:0000259" key="3">
    <source>
        <dbReference type="PROSITE" id="PS51857"/>
    </source>
</evidence>
<dbReference type="EMBL" id="LR633967">
    <property type="protein sequence ID" value="VUX55545.1"/>
    <property type="molecule type" value="Genomic_DNA"/>
</dbReference>
<dbReference type="AlphaFoldDB" id="A0A7D9H5W0"/>
<keyword evidence="2" id="KW-0812">Transmembrane</keyword>